<feature type="region of interest" description="Disordered" evidence="1">
    <location>
        <begin position="211"/>
        <end position="311"/>
    </location>
</feature>
<feature type="compositionally biased region" description="Polar residues" evidence="1">
    <location>
        <begin position="1052"/>
        <end position="1074"/>
    </location>
</feature>
<dbReference type="OrthoDB" id="3199820at2759"/>
<sequence length="1216" mass="133924">MESQDGVSVRSMRLKVLYTFDAASQTNCLARWPHLLNIQTAYLDEGTQIGVVELKTCIQAIVSASPELVAKLGQDYTVYAYDYSEYETPLVGQGMLSWVLASAPPTSHTAIITGRVCKNVLGLFAKGAQETLEVKLRLVPVPTVLQSEYLESMQKYRELSSIIPQDFDAQMWTTFIQQNSNLISCAKRPQPATERLESPIDHSGIERLHQLLSESSTPRDLPTITRSESPTQSPLPLLSRVSTPSGYQTQPQPVLQHKRSGSDAPPRPSSRTSTQEIEYQRRPSTVTRRGSIQSGYGSGEETSEQIPRKRAKVFRAECPGKEDMNIEKQPGSLRVAASTAASVRIHRPVPINPMSSISQASNEEPIRPPTPISRPSNDVPRRARPPSILRASSSQDTLVHSSAYLPSDDCSTAEPATTSPEETRYQGIFEPQFIMPSSPPVMDAGFPNCSSPVLPPLPMIPDSGFMSGSIEDLLDDDLCLQTIADDDMESPLDELQRADSNDIPSQVPTVEEHTVEEHTVEEHTVEEHTVEEPTVEDLTVEEPTVEDLTVEDLTVEEPADLTVEEPAVEDLTVEKPTIEEPTVDTVAKETLPLDGPAGSAGQQDDFLAGDGPLWPVFNDLVPLPPRSSRATGSRPTSRAGGKAQQKPLAPAPISQSEVEQLMNAVVMPSTRPLQHAHSWTGPLNDFPLVDTPAPHPAGEPKVRSGTGSKRLRQVQARLDQCVREGQIPPFCENCGAIETPTWRRAWSKEVEGSEQDANQLANDPMVLFWQVVDKDKEDRIIKFKVFKNKKTLADADKSFVQILLCNPCGLWLQKFKNMRPENMWTKPAPSTEKKKRSSRSRKDRPKNRNRPQTNRAAESSPGPTDASSPAGEDNDTPRVENDNDNEDLQDPPSKRRRANSVEPQRTIRAMQAHWEEQDAIEALKRAIQSSPARNQGVLNISMNENSLTPKRVRRTSCPSSHDRLLKPASDSLMNSPRRSPRVASRSSEKTTQDKENHPPVNRDSLEELFDSSAFEFGPPTTPTPKQRNLQAGGKRLFVPFSSPTARKGRGNGSQISPATLTSKRLQDAQGTNSETSRDEHEVDEPFGPNIPELPSLGGGSPRSALEGIDGMVTDMFDDDVVSIAHTDFYPFERLRSPPSHTWDHWVPSDYVSPTGSNAEGNNVDHNEQGVGHSNIFSTTDDSEDIINAILSDPDMQNTALCESQFGSLIFEGSATG</sequence>
<dbReference type="FunFam" id="3.30.50.10:FF:000067">
    <property type="entry name" value="GATA transcription factor (Ams2), putative"/>
    <property type="match status" value="1"/>
</dbReference>
<feature type="domain" description="Ams2/SPT21 N-terminal" evidence="2">
    <location>
        <begin position="7"/>
        <end position="141"/>
    </location>
</feature>
<dbReference type="Proteomes" id="UP000243515">
    <property type="component" value="Unassembled WGS sequence"/>
</dbReference>
<dbReference type="PANTHER" id="PTHR39147:SF1">
    <property type="entry name" value="PROTEIN SPT21"/>
    <property type="match status" value="1"/>
</dbReference>
<dbReference type="EMBL" id="NPHW01003148">
    <property type="protein sequence ID" value="OXV10078.1"/>
    <property type="molecule type" value="Genomic_DNA"/>
</dbReference>
<dbReference type="InterPro" id="IPR042403">
    <property type="entry name" value="Spt21/Ams2"/>
</dbReference>
<feature type="compositionally biased region" description="Polar residues" evidence="1">
    <location>
        <begin position="212"/>
        <end position="253"/>
    </location>
</feature>
<evidence type="ECO:0000259" key="2">
    <source>
        <dbReference type="Pfam" id="PF25823"/>
    </source>
</evidence>
<dbReference type="Gene3D" id="3.30.50.10">
    <property type="entry name" value="Erythroid Transcription Factor GATA-1, subunit A"/>
    <property type="match status" value="1"/>
</dbReference>
<feature type="compositionally biased region" description="Polar residues" evidence="1">
    <location>
        <begin position="353"/>
        <end position="362"/>
    </location>
</feature>
<accession>A0A232M176</accession>
<dbReference type="InterPro" id="IPR057725">
    <property type="entry name" value="Ams2-SPT21_N"/>
</dbReference>
<dbReference type="GO" id="GO:0006357">
    <property type="term" value="P:regulation of transcription by RNA polymerase II"/>
    <property type="evidence" value="ECO:0007669"/>
    <property type="project" value="TreeGrafter"/>
</dbReference>
<dbReference type="InterPro" id="IPR013088">
    <property type="entry name" value="Znf_NHR/GATA"/>
</dbReference>
<feature type="region of interest" description="Disordered" evidence="1">
    <location>
        <begin position="347"/>
        <end position="398"/>
    </location>
</feature>
<feature type="region of interest" description="Disordered" evidence="1">
    <location>
        <begin position="621"/>
        <end position="652"/>
    </location>
</feature>
<gene>
    <name evidence="3" type="ORF">Egran_02159</name>
</gene>
<feature type="region of interest" description="Disordered" evidence="1">
    <location>
        <begin position="934"/>
        <end position="1102"/>
    </location>
</feature>
<dbReference type="AlphaFoldDB" id="A0A232M176"/>
<feature type="compositionally biased region" description="Polar residues" evidence="1">
    <location>
        <begin position="852"/>
        <end position="867"/>
    </location>
</feature>
<dbReference type="PANTHER" id="PTHR39147">
    <property type="entry name" value="PROTEIN SPT21"/>
    <property type="match status" value="1"/>
</dbReference>
<dbReference type="SUPFAM" id="SSF57716">
    <property type="entry name" value="Glucocorticoid receptor-like (DNA-binding domain)"/>
    <property type="match status" value="1"/>
</dbReference>
<dbReference type="GO" id="GO:0008270">
    <property type="term" value="F:zinc ion binding"/>
    <property type="evidence" value="ECO:0007669"/>
    <property type="project" value="InterPro"/>
</dbReference>
<protein>
    <recommendedName>
        <fullName evidence="2">Ams2/SPT21 N-terminal domain-containing protein</fullName>
    </recommendedName>
</protein>
<evidence type="ECO:0000256" key="1">
    <source>
        <dbReference type="SAM" id="MobiDB-lite"/>
    </source>
</evidence>
<feature type="region of interest" description="Disordered" evidence="1">
    <location>
        <begin position="821"/>
        <end position="904"/>
    </location>
</feature>
<feature type="compositionally biased region" description="Polar residues" evidence="1">
    <location>
        <begin position="934"/>
        <end position="948"/>
    </location>
</feature>
<organism evidence="3 4">
    <name type="scientific">Elaphomyces granulatus</name>
    <dbReference type="NCBI Taxonomy" id="519963"/>
    <lineage>
        <taxon>Eukaryota</taxon>
        <taxon>Fungi</taxon>
        <taxon>Dikarya</taxon>
        <taxon>Ascomycota</taxon>
        <taxon>Pezizomycotina</taxon>
        <taxon>Eurotiomycetes</taxon>
        <taxon>Eurotiomycetidae</taxon>
        <taxon>Eurotiales</taxon>
        <taxon>Elaphomycetaceae</taxon>
        <taxon>Elaphomyces</taxon>
    </lineage>
</organism>
<name>A0A232M176_9EURO</name>
<dbReference type="GO" id="GO:0030466">
    <property type="term" value="P:silent mating-type cassette heterochromatin formation"/>
    <property type="evidence" value="ECO:0007669"/>
    <property type="project" value="TreeGrafter"/>
</dbReference>
<feature type="compositionally biased region" description="Basic and acidic residues" evidence="1">
    <location>
        <begin position="986"/>
        <end position="997"/>
    </location>
</feature>
<comment type="caution">
    <text evidence="3">The sequence shown here is derived from an EMBL/GenBank/DDBJ whole genome shotgun (WGS) entry which is preliminary data.</text>
</comment>
<reference evidence="3 4" key="1">
    <citation type="journal article" date="2015" name="Environ. Microbiol.">
        <title>Metagenome sequence of Elaphomyces granulatus from sporocarp tissue reveals Ascomycota ectomycorrhizal fingerprints of genome expansion and a Proteobacteria-rich microbiome.</title>
        <authorList>
            <person name="Quandt C.A."/>
            <person name="Kohler A."/>
            <person name="Hesse C.N."/>
            <person name="Sharpton T.J."/>
            <person name="Martin F."/>
            <person name="Spatafora J.W."/>
        </authorList>
    </citation>
    <scope>NUCLEOTIDE SEQUENCE [LARGE SCALE GENOMIC DNA]</scope>
    <source>
        <strain evidence="3 4">OSC145934</strain>
    </source>
</reference>
<dbReference type="GO" id="GO:0000183">
    <property type="term" value="P:rDNA heterochromatin formation"/>
    <property type="evidence" value="ECO:0007669"/>
    <property type="project" value="TreeGrafter"/>
</dbReference>
<feature type="compositionally biased region" description="Basic residues" evidence="1">
    <location>
        <begin position="833"/>
        <end position="849"/>
    </location>
</feature>
<evidence type="ECO:0000313" key="3">
    <source>
        <dbReference type="EMBL" id="OXV10078.1"/>
    </source>
</evidence>
<feature type="compositionally biased region" description="Low complexity" evidence="1">
    <location>
        <begin position="975"/>
        <end position="985"/>
    </location>
</feature>
<evidence type="ECO:0000313" key="4">
    <source>
        <dbReference type="Proteomes" id="UP000243515"/>
    </source>
</evidence>
<proteinExistence type="predicted"/>
<keyword evidence="4" id="KW-1185">Reference proteome</keyword>
<dbReference type="Pfam" id="PF25823">
    <property type="entry name" value="Ams2-SPT21_N"/>
    <property type="match status" value="1"/>
</dbReference>
<feature type="compositionally biased region" description="Polar residues" evidence="1">
    <location>
        <begin position="269"/>
        <end position="295"/>
    </location>
</feature>